<proteinExistence type="predicted"/>
<organism evidence="1 2">
    <name type="scientific">Paenibacillus aceris</name>
    <dbReference type="NCBI Taxonomy" id="869555"/>
    <lineage>
        <taxon>Bacteria</taxon>
        <taxon>Bacillati</taxon>
        <taxon>Bacillota</taxon>
        <taxon>Bacilli</taxon>
        <taxon>Bacillales</taxon>
        <taxon>Paenibacillaceae</taxon>
        <taxon>Paenibacillus</taxon>
    </lineage>
</organism>
<comment type="caution">
    <text evidence="1">The sequence shown here is derived from an EMBL/GenBank/DDBJ whole genome shotgun (WGS) entry which is preliminary data.</text>
</comment>
<dbReference type="Proteomes" id="UP001519344">
    <property type="component" value="Unassembled WGS sequence"/>
</dbReference>
<dbReference type="RefSeq" id="WP_167068317.1">
    <property type="nucleotide sequence ID" value="NZ_JAAOZR010000095.1"/>
</dbReference>
<evidence type="ECO:0000313" key="1">
    <source>
        <dbReference type="EMBL" id="MBP1966798.1"/>
    </source>
</evidence>
<keyword evidence="2" id="KW-1185">Reference proteome</keyword>
<name>A0ABS4I7A4_9BACL</name>
<dbReference type="EMBL" id="JAGGKV010000025">
    <property type="protein sequence ID" value="MBP1966798.1"/>
    <property type="molecule type" value="Genomic_DNA"/>
</dbReference>
<evidence type="ECO:0000313" key="2">
    <source>
        <dbReference type="Proteomes" id="UP001519344"/>
    </source>
</evidence>
<reference evidence="1 2" key="1">
    <citation type="submission" date="2021-03" db="EMBL/GenBank/DDBJ databases">
        <title>Genomic Encyclopedia of Type Strains, Phase IV (KMG-IV): sequencing the most valuable type-strain genomes for metagenomic binning, comparative biology and taxonomic classification.</title>
        <authorList>
            <person name="Goeker M."/>
        </authorList>
    </citation>
    <scope>NUCLEOTIDE SEQUENCE [LARGE SCALE GENOMIC DNA]</scope>
    <source>
        <strain evidence="1 2">DSM 24950</strain>
    </source>
</reference>
<protein>
    <submittedName>
        <fullName evidence="1">Uncharacterized protein</fullName>
    </submittedName>
</protein>
<gene>
    <name evidence="1" type="ORF">J2Z65_006059</name>
</gene>
<sequence>MHLHHINHKRILTTGVLNTVVGQTAAHIEVANMEPVRTTEVTVLVIDWNSGSPVILMNQSVLMLPNTLMSFNQNVTPFHYEIRLILPAHMNVIANTFATNADSFTLAGLTMTEKQLKDLH</sequence>
<accession>A0ABS4I7A4</accession>